<feature type="region of interest" description="Disordered" evidence="1">
    <location>
        <begin position="98"/>
        <end position="152"/>
    </location>
</feature>
<dbReference type="AlphaFoldDB" id="A0AA36N678"/>
<organism evidence="2 3">
    <name type="scientific">Effrenium voratum</name>
    <dbReference type="NCBI Taxonomy" id="2562239"/>
    <lineage>
        <taxon>Eukaryota</taxon>
        <taxon>Sar</taxon>
        <taxon>Alveolata</taxon>
        <taxon>Dinophyceae</taxon>
        <taxon>Suessiales</taxon>
        <taxon>Symbiodiniaceae</taxon>
        <taxon>Effrenium</taxon>
    </lineage>
</organism>
<reference evidence="2" key="1">
    <citation type="submission" date="2023-08" db="EMBL/GenBank/DDBJ databases">
        <authorList>
            <person name="Chen Y."/>
            <person name="Shah S."/>
            <person name="Dougan E. K."/>
            <person name="Thang M."/>
            <person name="Chan C."/>
        </authorList>
    </citation>
    <scope>NUCLEOTIDE SEQUENCE</scope>
</reference>
<evidence type="ECO:0000256" key="1">
    <source>
        <dbReference type="SAM" id="MobiDB-lite"/>
    </source>
</evidence>
<evidence type="ECO:0000313" key="2">
    <source>
        <dbReference type="EMBL" id="CAJ1394009.1"/>
    </source>
</evidence>
<dbReference type="Proteomes" id="UP001178507">
    <property type="component" value="Unassembled WGS sequence"/>
</dbReference>
<proteinExistence type="predicted"/>
<dbReference type="Gene3D" id="1.20.5.2050">
    <property type="match status" value="2"/>
</dbReference>
<keyword evidence="3" id="KW-1185">Reference proteome</keyword>
<name>A0AA36N678_9DINO</name>
<accession>A0AA36N678</accession>
<comment type="caution">
    <text evidence="2">The sequence shown here is derived from an EMBL/GenBank/DDBJ whole genome shotgun (WGS) entry which is preliminary data.</text>
</comment>
<sequence length="584" mass="63840">MADSAAHSDNDEDLVTATRRFKVPLPAVQRETEYRVKVSQSMGNICKKEESQEGLDLHNLWLQVKMEVKEEIEAMGGDPGGWVKTEPTESKVKIESSFSTAAAGEDGTSIKRQPKVKVEKGQSDGKAAVGKAEPVSLEETGRSGHSLAGNKLPDLEDQMTAWARQCAEFRRKSTWMPSRPCCPASLFFSSSIVPEEKDPPCVQRLSQKELCCLRRFFERGHPIFAAPLPAADPMTNPSARAAAAATQEDASFPASGAACMKMWPWMRDLPSSIWAGRGLAYDEQRGLRRLSCAGGAEAMQDVQVWESVGAAGQPAAQPPTAAQSAAATAVGDARVNVSGNAVKPAKVLSKQQEKQSGVPGISWQSRCFCWQLRWTEKDKKGASARHIKNFTTSSFMKQGLNEVEAEAAALEAAKAFRAQLVAQGRIKEKLRDESLTSDVPGVKFEKANKKWRVVIPKPGGGRIQGGYFTEKAEAEARATELRELHGLQRTVKRCAARAELPAFQPKVAFPGVGWHTRSQCWQADTGGRNRKQRTFKPLDHSELELEKAFATAVAWLKKQRKESQAGEGAAAKGKIDNKRRSKKG</sequence>
<protein>
    <submittedName>
        <fullName evidence="2">Uncharacterized protein</fullName>
    </submittedName>
</protein>
<evidence type="ECO:0000313" key="3">
    <source>
        <dbReference type="Proteomes" id="UP001178507"/>
    </source>
</evidence>
<gene>
    <name evidence="2" type="ORF">EVOR1521_LOCUS18754</name>
</gene>
<dbReference type="EMBL" id="CAUJNA010002713">
    <property type="protein sequence ID" value="CAJ1394009.1"/>
    <property type="molecule type" value="Genomic_DNA"/>
</dbReference>
<feature type="region of interest" description="Disordered" evidence="1">
    <location>
        <begin position="560"/>
        <end position="584"/>
    </location>
</feature>